<keyword evidence="3" id="KW-1185">Reference proteome</keyword>
<dbReference type="PROSITE" id="PS50076">
    <property type="entry name" value="DNAJ_2"/>
    <property type="match status" value="1"/>
</dbReference>
<reference evidence="2 3" key="1">
    <citation type="journal article" date="2017" name="G3 (Bethesda)">
        <title>The Physical Genome Mapping of Anopheles albimanus Corrected Scaffold Misassemblies and Identified Interarm Rearrangements in Genus Anopheles.</title>
        <authorList>
            <person name="Artemov G.N."/>
            <person name="Peery A.N."/>
            <person name="Jiang X."/>
            <person name="Tu Z."/>
            <person name="Stegniy V.N."/>
            <person name="Sharakhova M.V."/>
            <person name="Sharakhov I.V."/>
        </authorList>
    </citation>
    <scope>NUCLEOTIDE SEQUENCE [LARGE SCALE GENOMIC DNA]</scope>
    <source>
        <strain evidence="2 3">ALBI9_A</strain>
    </source>
</reference>
<accession>A0A182FIG5</accession>
<dbReference type="GO" id="GO:0005737">
    <property type="term" value="C:cytoplasm"/>
    <property type="evidence" value="ECO:0007669"/>
    <property type="project" value="TreeGrafter"/>
</dbReference>
<dbReference type="InterPro" id="IPR029827">
    <property type="entry name" value="JDP1-like"/>
</dbReference>
<dbReference type="VEuPathDB" id="VectorBase:AALB006310"/>
<dbReference type="STRING" id="7167.A0A182FIG5"/>
<sequence>TDAKCLTAAAAAPAAAAAAANSKSTIKPRKQTGQTTNSATHPLQQLPERPRREGGINMSSGVEDILTYKRDAKEDFYAMLNCSETSTVDQIQAEFKILALQYHPDKNDGDKESEAKFQQLKEAKEILCDPEKRASYDKWRNSGIQISYKNWLGMKEHVQQSMHWAIPKTKDRMLPDGAGGASAGTAGPAGSASGLSAAQPNPAHRRASEGGAALYYGGRKGEWGSENSSEVVNKFRNYEI</sequence>
<dbReference type="CDD" id="cd06257">
    <property type="entry name" value="DnaJ"/>
    <property type="match status" value="1"/>
</dbReference>
<protein>
    <submittedName>
        <fullName evidence="2">Uncharacterized protein</fullName>
    </submittedName>
</protein>
<evidence type="ECO:0000256" key="1">
    <source>
        <dbReference type="SAM" id="MobiDB-lite"/>
    </source>
</evidence>
<dbReference type="PANTHER" id="PTHR44500:SF1">
    <property type="entry name" value="DNAJ HOMOLOG SUBFAMILY C MEMBER 12"/>
    <property type="match status" value="1"/>
</dbReference>
<dbReference type="Gene3D" id="1.10.287.110">
    <property type="entry name" value="DnaJ domain"/>
    <property type="match status" value="1"/>
</dbReference>
<organism evidence="2 3">
    <name type="scientific">Anopheles albimanus</name>
    <name type="common">New world malaria mosquito</name>
    <dbReference type="NCBI Taxonomy" id="7167"/>
    <lineage>
        <taxon>Eukaryota</taxon>
        <taxon>Metazoa</taxon>
        <taxon>Ecdysozoa</taxon>
        <taxon>Arthropoda</taxon>
        <taxon>Hexapoda</taxon>
        <taxon>Insecta</taxon>
        <taxon>Pterygota</taxon>
        <taxon>Neoptera</taxon>
        <taxon>Endopterygota</taxon>
        <taxon>Diptera</taxon>
        <taxon>Nematocera</taxon>
        <taxon>Culicoidea</taxon>
        <taxon>Culicidae</taxon>
        <taxon>Anophelinae</taxon>
        <taxon>Anopheles</taxon>
    </lineage>
</organism>
<evidence type="ECO:0000313" key="2">
    <source>
        <dbReference type="EnsemblMetazoa" id="AALB006310-PA"/>
    </source>
</evidence>
<dbReference type="AlphaFoldDB" id="A0A182FIG5"/>
<dbReference type="Proteomes" id="UP000069272">
    <property type="component" value="Chromosome X"/>
</dbReference>
<feature type="region of interest" description="Disordered" evidence="1">
    <location>
        <begin position="172"/>
        <end position="210"/>
    </location>
</feature>
<dbReference type="VEuPathDB" id="VectorBase:AALB20_030997"/>
<feature type="compositionally biased region" description="Polar residues" evidence="1">
    <location>
        <begin position="21"/>
        <end position="43"/>
    </location>
</feature>
<reference evidence="2" key="2">
    <citation type="submission" date="2022-08" db="UniProtKB">
        <authorList>
            <consortium name="EnsemblMetazoa"/>
        </authorList>
    </citation>
    <scope>IDENTIFICATION</scope>
    <source>
        <strain evidence="2">STECLA/ALBI9_A</strain>
    </source>
</reference>
<feature type="region of interest" description="Disordered" evidence="1">
    <location>
        <begin position="17"/>
        <end position="58"/>
    </location>
</feature>
<dbReference type="SMART" id="SM00271">
    <property type="entry name" value="DnaJ"/>
    <property type="match status" value="1"/>
</dbReference>
<dbReference type="Pfam" id="PF00226">
    <property type="entry name" value="DnaJ"/>
    <property type="match status" value="1"/>
</dbReference>
<dbReference type="PRINTS" id="PR00625">
    <property type="entry name" value="JDOMAIN"/>
</dbReference>
<name>A0A182FIG5_ANOAL</name>
<dbReference type="InterPro" id="IPR001623">
    <property type="entry name" value="DnaJ_domain"/>
</dbReference>
<feature type="compositionally biased region" description="Low complexity" evidence="1">
    <location>
        <begin position="183"/>
        <end position="198"/>
    </location>
</feature>
<evidence type="ECO:0000313" key="3">
    <source>
        <dbReference type="Proteomes" id="UP000069272"/>
    </source>
</evidence>
<proteinExistence type="predicted"/>
<dbReference type="InterPro" id="IPR036869">
    <property type="entry name" value="J_dom_sf"/>
</dbReference>
<dbReference type="EnsemblMetazoa" id="AALB006310-RA">
    <property type="protein sequence ID" value="AALB006310-PA"/>
    <property type="gene ID" value="AALB006310"/>
</dbReference>
<dbReference type="PANTHER" id="PTHR44500">
    <property type="entry name" value="DNAJ HOMOLOG SUBFAMILY C MEMBER 12"/>
    <property type="match status" value="1"/>
</dbReference>
<dbReference type="SUPFAM" id="SSF46565">
    <property type="entry name" value="Chaperone J-domain"/>
    <property type="match status" value="1"/>
</dbReference>